<reference evidence="2 3" key="1">
    <citation type="submission" date="2016-11" db="EMBL/GenBank/DDBJ databases">
        <authorList>
            <person name="Jaros S."/>
            <person name="Januszkiewicz K."/>
            <person name="Wedrychowicz H."/>
        </authorList>
    </citation>
    <scope>NUCLEOTIDE SEQUENCE [LARGE SCALE GENOMIC DNA]</scope>
    <source>
        <strain evidence="2 3">DSM 15212</strain>
    </source>
</reference>
<evidence type="ECO:0000313" key="2">
    <source>
        <dbReference type="EMBL" id="SHJ58319.1"/>
    </source>
</evidence>
<dbReference type="Pfam" id="PF12673">
    <property type="entry name" value="SipL"/>
    <property type="match status" value="3"/>
</dbReference>
<dbReference type="CDD" id="cd00118">
    <property type="entry name" value="LysM"/>
    <property type="match status" value="1"/>
</dbReference>
<sequence length="524" mass="59896">MSVGLVREMVKLDRIIGSENTQAHVESDIVVPDSKPDVHNILSAEGNVNIIDKEIMQGKIVVQGVINYKLLYTSNDPNGFLYNMKATDEFTQNIEIDNIDGMMEAEVNCNIEHMDFGIMNERKVSAQTVLNLNGKVYKTEEMDIVKDIEGLEDIQTLKDTVVYDNSVGSNSSQTVLRENFELGENDAEITEILETNGTVVVNEKKVTDNKVIIGGNVNIGILYATEEPRTPIHELKHEIPFTHFIEIPKAENDMDSKVEVEIDEVYTNVKKNINEENKVYDVEVVLKANAKVYKKVKKEVLLDAYSPTRKLNIQTKDLKFLKNIGRNSSHGVIKETIDIPNDYPNIFKVLTVKARPVITDNKIIDNKNIIEGFIDAKVLYMADNEEMQVYSFNQEIPFRHYIEIEGINEDMDMDVKLNIENTDYSTINSKQIETKFNLNAYGEANKEDKMEVLVDVEDLGEAYDDDNRASITVYFVQEGDNLWDIAKRYNTTKKEILKTNEISEIEEIKPGDKIIIQKNYEYKF</sequence>
<gene>
    <name evidence="2" type="ORF">SAMN02745912_00398</name>
</gene>
<name>A0A1M6KHC3_PARC5</name>
<dbReference type="AlphaFoldDB" id="A0A1M6KHC3"/>
<evidence type="ECO:0000313" key="3">
    <source>
        <dbReference type="Proteomes" id="UP000184465"/>
    </source>
</evidence>
<proteinExistence type="predicted"/>
<organism evidence="2 3">
    <name type="scientific">Paramaledivibacter caminithermalis (strain DSM 15212 / CIP 107654 / DViRD3)</name>
    <name type="common">Clostridium caminithermale</name>
    <dbReference type="NCBI Taxonomy" id="1121301"/>
    <lineage>
        <taxon>Bacteria</taxon>
        <taxon>Bacillati</taxon>
        <taxon>Bacillota</taxon>
        <taxon>Clostridia</taxon>
        <taxon>Peptostreptococcales</taxon>
        <taxon>Caminicellaceae</taxon>
        <taxon>Paramaledivibacter</taxon>
    </lineage>
</organism>
<accession>A0A1M6KHC3</accession>
<dbReference type="STRING" id="1121301.SAMN02745912_00398"/>
<evidence type="ECO:0000259" key="1">
    <source>
        <dbReference type="PROSITE" id="PS51782"/>
    </source>
</evidence>
<dbReference type="Proteomes" id="UP000184465">
    <property type="component" value="Unassembled WGS sequence"/>
</dbReference>
<dbReference type="OrthoDB" id="9779340at2"/>
<dbReference type="InterPro" id="IPR036779">
    <property type="entry name" value="LysM_dom_sf"/>
</dbReference>
<keyword evidence="3" id="KW-1185">Reference proteome</keyword>
<dbReference type="SMART" id="SM00257">
    <property type="entry name" value="LysM"/>
    <property type="match status" value="1"/>
</dbReference>
<feature type="domain" description="LysM" evidence="1">
    <location>
        <begin position="472"/>
        <end position="516"/>
    </location>
</feature>
<dbReference type="InterPro" id="IPR018392">
    <property type="entry name" value="LysM"/>
</dbReference>
<dbReference type="PROSITE" id="PS51782">
    <property type="entry name" value="LYSM"/>
    <property type="match status" value="1"/>
</dbReference>
<dbReference type="InterPro" id="IPR024300">
    <property type="entry name" value="SipL_SPOCS_dom"/>
</dbReference>
<dbReference type="EMBL" id="FRAG01000003">
    <property type="protein sequence ID" value="SHJ58319.1"/>
    <property type="molecule type" value="Genomic_DNA"/>
</dbReference>
<dbReference type="RefSeq" id="WP_073146712.1">
    <property type="nucleotide sequence ID" value="NZ_FRAG01000003.1"/>
</dbReference>
<dbReference type="Gene3D" id="3.10.350.10">
    <property type="entry name" value="LysM domain"/>
    <property type="match status" value="1"/>
</dbReference>
<dbReference type="Pfam" id="PF01476">
    <property type="entry name" value="LysM"/>
    <property type="match status" value="1"/>
</dbReference>
<dbReference type="SUPFAM" id="SSF54106">
    <property type="entry name" value="LysM domain"/>
    <property type="match status" value="1"/>
</dbReference>
<protein>
    <submittedName>
        <fullName evidence="2">LysM domain-containing protein</fullName>
    </submittedName>
</protein>